<dbReference type="Gene3D" id="3.40.50.10440">
    <property type="entry name" value="Dihydroxyacetone kinase, domain 1"/>
    <property type="match status" value="1"/>
</dbReference>
<dbReference type="GO" id="GO:0008289">
    <property type="term" value="F:lipid binding"/>
    <property type="evidence" value="ECO:0007669"/>
    <property type="project" value="UniProtKB-KW"/>
</dbReference>
<dbReference type="InterPro" id="IPR043168">
    <property type="entry name" value="DegV_C"/>
</dbReference>
<dbReference type="Gene3D" id="3.30.1180.10">
    <property type="match status" value="1"/>
</dbReference>
<keyword evidence="1" id="KW-0446">Lipid-binding</keyword>
<dbReference type="EMBL" id="DVNZ01000151">
    <property type="protein sequence ID" value="HIU94480.1"/>
    <property type="molecule type" value="Genomic_DNA"/>
</dbReference>
<accession>A0A9D1ST87</accession>
<evidence type="ECO:0000313" key="2">
    <source>
        <dbReference type="EMBL" id="HIU94480.1"/>
    </source>
</evidence>
<reference evidence="2" key="1">
    <citation type="submission" date="2020-10" db="EMBL/GenBank/DDBJ databases">
        <authorList>
            <person name="Gilroy R."/>
        </authorList>
    </citation>
    <scope>NUCLEOTIDE SEQUENCE</scope>
    <source>
        <strain evidence="2">ChiGjej2B2-16831</strain>
    </source>
</reference>
<reference evidence="2" key="2">
    <citation type="journal article" date="2021" name="PeerJ">
        <title>Extensive microbial diversity within the chicken gut microbiome revealed by metagenomics and culture.</title>
        <authorList>
            <person name="Gilroy R."/>
            <person name="Ravi A."/>
            <person name="Getino M."/>
            <person name="Pursley I."/>
            <person name="Horton D.L."/>
            <person name="Alikhan N.F."/>
            <person name="Baker D."/>
            <person name="Gharbi K."/>
            <person name="Hall N."/>
            <person name="Watson M."/>
            <person name="Adriaenssens E.M."/>
            <person name="Foster-Nyarko E."/>
            <person name="Jarju S."/>
            <person name="Secka A."/>
            <person name="Antonio M."/>
            <person name="Oren A."/>
            <person name="Chaudhuri R.R."/>
            <person name="La Ragione R."/>
            <person name="Hildebrand F."/>
            <person name="Pallen M.J."/>
        </authorList>
    </citation>
    <scope>NUCLEOTIDE SEQUENCE</scope>
    <source>
        <strain evidence="2">ChiGjej2B2-16831</strain>
    </source>
</reference>
<dbReference type="AlphaFoldDB" id="A0A9D1ST87"/>
<dbReference type="SUPFAM" id="SSF82549">
    <property type="entry name" value="DAK1/DegV-like"/>
    <property type="match status" value="1"/>
</dbReference>
<gene>
    <name evidence="2" type="ORF">IAD24_04900</name>
</gene>
<proteinExistence type="predicted"/>
<dbReference type="Proteomes" id="UP000824128">
    <property type="component" value="Unassembled WGS sequence"/>
</dbReference>
<sequence length="200" mass="21901">SSALSSTCQCANMAAEELMRAYPGRTIRVADSRGASGGQGLVVEHAAMQRDAGLSLLACYDWVMENRFSFHYLFTVDDLKYLQRGGRISSAEAFVGSLLRIKPVLDMDLEGRLIPRAKVNGRGASLRNMLQRFEDTFDERLNPFIILCNADCTADAEKMAALIHGVHPSLEIRHSFIGTVIGAHSGPGTLAIFYRGHGRV</sequence>
<dbReference type="InterPro" id="IPR003797">
    <property type="entry name" value="DegV"/>
</dbReference>
<dbReference type="PANTHER" id="PTHR33434">
    <property type="entry name" value="DEGV DOMAIN-CONTAINING PROTEIN DR_1986-RELATED"/>
    <property type="match status" value="1"/>
</dbReference>
<dbReference type="PANTHER" id="PTHR33434:SF2">
    <property type="entry name" value="FATTY ACID-BINDING PROTEIN TM_1468"/>
    <property type="match status" value="1"/>
</dbReference>
<organism evidence="2 3">
    <name type="scientific">Candidatus Aphodomorpha intestinavium</name>
    <dbReference type="NCBI Taxonomy" id="2840672"/>
    <lineage>
        <taxon>Bacteria</taxon>
        <taxon>Bacillati</taxon>
        <taxon>Bacillota</taxon>
        <taxon>Clostridia</taxon>
        <taxon>Eubacteriales</taxon>
        <taxon>Candidatus Aphodomorpha</taxon>
    </lineage>
</organism>
<protein>
    <submittedName>
        <fullName evidence="2">DegV family protein</fullName>
    </submittedName>
</protein>
<name>A0A9D1ST87_9FIRM</name>
<dbReference type="PROSITE" id="PS51482">
    <property type="entry name" value="DEGV"/>
    <property type="match status" value="1"/>
</dbReference>
<dbReference type="NCBIfam" id="TIGR00762">
    <property type="entry name" value="DegV"/>
    <property type="match status" value="1"/>
</dbReference>
<evidence type="ECO:0000256" key="1">
    <source>
        <dbReference type="ARBA" id="ARBA00023121"/>
    </source>
</evidence>
<evidence type="ECO:0000313" key="3">
    <source>
        <dbReference type="Proteomes" id="UP000824128"/>
    </source>
</evidence>
<dbReference type="Pfam" id="PF02645">
    <property type="entry name" value="DegV"/>
    <property type="match status" value="1"/>
</dbReference>
<comment type="caution">
    <text evidence="2">The sequence shown here is derived from an EMBL/GenBank/DDBJ whole genome shotgun (WGS) entry which is preliminary data.</text>
</comment>
<dbReference type="InterPro" id="IPR050270">
    <property type="entry name" value="DegV_domain_contain"/>
</dbReference>
<feature type="non-terminal residue" evidence="2">
    <location>
        <position position="1"/>
    </location>
</feature>